<dbReference type="KEGG" id="ppd:Ppro_3793"/>
<accession>A0R7S3</accession>
<name>A0R7S3_PELPD</name>
<proteinExistence type="predicted"/>
<dbReference type="AlphaFoldDB" id="A0R7S3"/>
<reference evidence="1 2" key="1">
    <citation type="submission" date="2006-10" db="EMBL/GenBank/DDBJ databases">
        <title>Complete sequence of plasmid pPRO1 of Pelobacter propionicus DSM 2379.</title>
        <authorList>
            <consortium name="US DOE Joint Genome Institute"/>
            <person name="Copeland A."/>
            <person name="Lucas S."/>
            <person name="Lapidus A."/>
            <person name="Barry K."/>
            <person name="Detter J.C."/>
            <person name="Glavina del Rio T."/>
            <person name="Hammon N."/>
            <person name="Israni S."/>
            <person name="Dalin E."/>
            <person name="Tice H."/>
            <person name="Pitluck S."/>
            <person name="Saunders E."/>
            <person name="Brettin T."/>
            <person name="Bruce D."/>
            <person name="Han C."/>
            <person name="Tapia R."/>
            <person name="Schmutz J."/>
            <person name="Larimer F."/>
            <person name="Land M."/>
            <person name="Hauser L."/>
            <person name="Kyrpides N."/>
            <person name="Kim E."/>
            <person name="Lovley D."/>
            <person name="Richardson P."/>
        </authorList>
    </citation>
    <scope>NUCLEOTIDE SEQUENCE [LARGE SCALE GENOMIC DNA]</scope>
    <source>
        <strain evidence="2">DSM 2379 / NBRC 103807 / OttBd1</strain>
        <plasmid evidence="2">Plasmid pPRO1</plasmid>
    </source>
</reference>
<geneLocation type="plasmid" evidence="1 2">
    <name>pPRO1</name>
</geneLocation>
<keyword evidence="2" id="KW-1185">Reference proteome</keyword>
<protein>
    <submittedName>
        <fullName evidence="1">Uncharacterized protein</fullName>
    </submittedName>
</protein>
<dbReference type="HOGENOM" id="CLU_1459345_0_0_7"/>
<dbReference type="EMBL" id="CP000483">
    <property type="protein sequence ID" value="ABL01381.1"/>
    <property type="molecule type" value="Genomic_DNA"/>
</dbReference>
<organism evidence="1 2">
    <name type="scientific">Pelobacter propionicus (strain DSM 2379 / NBRC 103807 / OttBd1)</name>
    <dbReference type="NCBI Taxonomy" id="338966"/>
    <lineage>
        <taxon>Bacteria</taxon>
        <taxon>Pseudomonadati</taxon>
        <taxon>Thermodesulfobacteriota</taxon>
        <taxon>Desulfuromonadia</taxon>
        <taxon>Desulfuromonadales</taxon>
        <taxon>Desulfuromonadaceae</taxon>
        <taxon>Pelobacter</taxon>
    </lineage>
</organism>
<sequence length="228" mass="25130">MFDDNVAAVVSNILLCILRGRMTMTFDDAIVWVEQNRKAIIGFSKQFLGCCPYDVEDLISCANQAALSSVFISTEPLAAKFEMTFWAQYKLLIREIVPNPGNHRGSESIPSYLCCEINEAFTGNAPPADKSTQAKSESVFWAVKPYLTPKEQRFLTALLGLSKSGYHSMDEAGALIGITEPSAVAMFKRVRSKIARLFSLQIVSIENLSSATPIRPHSESSPRRQSAA</sequence>
<dbReference type="eggNOG" id="COG1595">
    <property type="taxonomic scope" value="Bacteria"/>
</dbReference>
<dbReference type="Proteomes" id="UP000006732">
    <property type="component" value="Plasmid pPRO1"/>
</dbReference>
<gene>
    <name evidence="1" type="ordered locus">Ppro_3793</name>
</gene>
<evidence type="ECO:0000313" key="2">
    <source>
        <dbReference type="Proteomes" id="UP000006732"/>
    </source>
</evidence>
<keyword evidence="1" id="KW-0614">Plasmid</keyword>
<evidence type="ECO:0000313" key="1">
    <source>
        <dbReference type="EMBL" id="ABL01381.1"/>
    </source>
</evidence>